<evidence type="ECO:0008006" key="3">
    <source>
        <dbReference type="Google" id="ProtNLM"/>
    </source>
</evidence>
<sequence length="86" mass="9731">MKKEVIQALFEKFEAASLLVENVEYWSARVLQDILGYTQWRNFINAIEKAKTACQAAGEVVGDHFADISKMVEIGSNTQERSLTLH</sequence>
<comment type="caution">
    <text evidence="1">The sequence shown here is derived from an EMBL/GenBank/DDBJ whole genome shotgun (WGS) entry which is preliminary data.</text>
</comment>
<keyword evidence="2" id="KW-1185">Reference proteome</keyword>
<dbReference type="Proteomes" id="UP001500067">
    <property type="component" value="Unassembled WGS sequence"/>
</dbReference>
<organism evidence="1 2">
    <name type="scientific">Nemorincola caseinilytica</name>
    <dbReference type="NCBI Taxonomy" id="2054315"/>
    <lineage>
        <taxon>Bacteria</taxon>
        <taxon>Pseudomonadati</taxon>
        <taxon>Bacteroidota</taxon>
        <taxon>Chitinophagia</taxon>
        <taxon>Chitinophagales</taxon>
        <taxon>Chitinophagaceae</taxon>
        <taxon>Nemorincola</taxon>
    </lineage>
</organism>
<dbReference type="EMBL" id="BAABFA010000010">
    <property type="protein sequence ID" value="GAA4464398.1"/>
    <property type="molecule type" value="Genomic_DNA"/>
</dbReference>
<protein>
    <recommendedName>
        <fullName evidence="3">DNA-damage-inducible protein D</fullName>
    </recommendedName>
</protein>
<evidence type="ECO:0000313" key="2">
    <source>
        <dbReference type="Proteomes" id="UP001500067"/>
    </source>
</evidence>
<accession>A0ABP8NEU3</accession>
<dbReference type="RefSeq" id="WP_345080844.1">
    <property type="nucleotide sequence ID" value="NZ_BAABFA010000010.1"/>
</dbReference>
<proteinExistence type="predicted"/>
<evidence type="ECO:0000313" key="1">
    <source>
        <dbReference type="EMBL" id="GAA4464398.1"/>
    </source>
</evidence>
<name>A0ABP8NEU3_9BACT</name>
<reference evidence="2" key="1">
    <citation type="journal article" date="2019" name="Int. J. Syst. Evol. Microbiol.">
        <title>The Global Catalogue of Microorganisms (GCM) 10K type strain sequencing project: providing services to taxonomists for standard genome sequencing and annotation.</title>
        <authorList>
            <consortium name="The Broad Institute Genomics Platform"/>
            <consortium name="The Broad Institute Genome Sequencing Center for Infectious Disease"/>
            <person name="Wu L."/>
            <person name="Ma J."/>
        </authorList>
    </citation>
    <scope>NUCLEOTIDE SEQUENCE [LARGE SCALE GENOMIC DNA]</scope>
    <source>
        <strain evidence="2">JCM 32105</strain>
    </source>
</reference>
<gene>
    <name evidence="1" type="ORF">GCM10023093_14620</name>
</gene>